<proteinExistence type="predicted"/>
<evidence type="ECO:0000313" key="8">
    <source>
        <dbReference type="Proteomes" id="UP001141552"/>
    </source>
</evidence>
<dbReference type="Gene3D" id="2.170.150.80">
    <property type="entry name" value="NAC domain"/>
    <property type="match status" value="1"/>
</dbReference>
<dbReference type="InterPro" id="IPR036093">
    <property type="entry name" value="NAC_dom_sf"/>
</dbReference>
<keyword evidence="1" id="KW-0805">Transcription regulation</keyword>
<dbReference type="OrthoDB" id="1002172at2759"/>
<keyword evidence="4" id="KW-0539">Nucleus</keyword>
<reference evidence="7" key="2">
    <citation type="journal article" date="2023" name="Plants (Basel)">
        <title>Annotation of the Turnera subulata (Passifloraceae) Draft Genome Reveals the S-Locus Evolved after the Divergence of Turneroideae from Passifloroideae in a Stepwise Manner.</title>
        <authorList>
            <person name="Henning P.M."/>
            <person name="Roalson E.H."/>
            <person name="Mir W."/>
            <person name="McCubbin A.G."/>
            <person name="Shore J.S."/>
        </authorList>
    </citation>
    <scope>NUCLEOTIDE SEQUENCE</scope>
    <source>
        <strain evidence="7">F60SS</strain>
    </source>
</reference>
<evidence type="ECO:0000313" key="7">
    <source>
        <dbReference type="EMBL" id="KAJ4839380.1"/>
    </source>
</evidence>
<protein>
    <recommendedName>
        <fullName evidence="6">NAC domain-containing protein</fullName>
    </recommendedName>
</protein>
<name>A0A9Q0FX87_9ROSI</name>
<evidence type="ECO:0000256" key="3">
    <source>
        <dbReference type="ARBA" id="ARBA00023163"/>
    </source>
</evidence>
<organism evidence="7 8">
    <name type="scientific">Turnera subulata</name>
    <dbReference type="NCBI Taxonomy" id="218843"/>
    <lineage>
        <taxon>Eukaryota</taxon>
        <taxon>Viridiplantae</taxon>
        <taxon>Streptophyta</taxon>
        <taxon>Embryophyta</taxon>
        <taxon>Tracheophyta</taxon>
        <taxon>Spermatophyta</taxon>
        <taxon>Magnoliopsida</taxon>
        <taxon>eudicotyledons</taxon>
        <taxon>Gunneridae</taxon>
        <taxon>Pentapetalae</taxon>
        <taxon>rosids</taxon>
        <taxon>fabids</taxon>
        <taxon>Malpighiales</taxon>
        <taxon>Passifloraceae</taxon>
        <taxon>Turnera</taxon>
    </lineage>
</organism>
<reference evidence="7" key="1">
    <citation type="submission" date="2022-02" db="EMBL/GenBank/DDBJ databases">
        <authorList>
            <person name="Henning P.M."/>
            <person name="McCubbin A.G."/>
            <person name="Shore J.S."/>
        </authorList>
    </citation>
    <scope>NUCLEOTIDE SEQUENCE</scope>
    <source>
        <strain evidence="7">F60SS</strain>
        <tissue evidence="7">Leaves</tissue>
    </source>
</reference>
<dbReference type="Pfam" id="PF02365">
    <property type="entry name" value="NAM"/>
    <property type="match status" value="1"/>
</dbReference>
<dbReference type="AlphaFoldDB" id="A0A9Q0FX87"/>
<dbReference type="SUPFAM" id="SSF101941">
    <property type="entry name" value="NAC domain"/>
    <property type="match status" value="1"/>
</dbReference>
<dbReference type="PANTHER" id="PTHR31719">
    <property type="entry name" value="NAC TRANSCRIPTION FACTOR 56"/>
    <property type="match status" value="1"/>
</dbReference>
<dbReference type="InterPro" id="IPR003441">
    <property type="entry name" value="NAC-dom"/>
</dbReference>
<evidence type="ECO:0000256" key="2">
    <source>
        <dbReference type="ARBA" id="ARBA00023125"/>
    </source>
</evidence>
<keyword evidence="2" id="KW-0238">DNA-binding</keyword>
<keyword evidence="3" id="KW-0804">Transcription</keyword>
<dbReference type="Proteomes" id="UP001141552">
    <property type="component" value="Unassembled WGS sequence"/>
</dbReference>
<dbReference type="EMBL" id="JAKUCV010003332">
    <property type="protein sequence ID" value="KAJ4839380.1"/>
    <property type="molecule type" value="Genomic_DNA"/>
</dbReference>
<sequence length="201" mass="23835">MMKAFLPPGFRFDPEDKTLLAILEEKVEDGAKFSLIPEVDVYKTEPWLLPGIQKDHSHLKDRERFYFFSRELRMNKNGKRPRRTTDGDVINGGKWIANSGDKKIFNEELDHNNKKKIIGFRKSLNFLIPPANKTREKNKISPKKKDMIKTEWIMHEYTLSGEEFQEWAVCRIKNKAKEPKEDHQQQEQEQQQEGEEDHHQD</sequence>
<feature type="compositionally biased region" description="Basic and acidic residues" evidence="5">
    <location>
        <begin position="175"/>
        <end position="186"/>
    </location>
</feature>
<comment type="caution">
    <text evidence="7">The sequence shown here is derived from an EMBL/GenBank/DDBJ whole genome shotgun (WGS) entry which is preliminary data.</text>
</comment>
<dbReference type="PANTHER" id="PTHR31719:SF43">
    <property type="entry name" value="NAC TRANSCRIPTION FACTOR 56"/>
    <property type="match status" value="1"/>
</dbReference>
<keyword evidence="8" id="KW-1185">Reference proteome</keyword>
<feature type="domain" description="NAC" evidence="6">
    <location>
        <begin position="6"/>
        <end position="175"/>
    </location>
</feature>
<accession>A0A9Q0FX87</accession>
<dbReference type="GO" id="GO:0003677">
    <property type="term" value="F:DNA binding"/>
    <property type="evidence" value="ECO:0007669"/>
    <property type="project" value="UniProtKB-KW"/>
</dbReference>
<evidence type="ECO:0000256" key="5">
    <source>
        <dbReference type="SAM" id="MobiDB-lite"/>
    </source>
</evidence>
<evidence type="ECO:0000256" key="4">
    <source>
        <dbReference type="ARBA" id="ARBA00023242"/>
    </source>
</evidence>
<evidence type="ECO:0000259" key="6">
    <source>
        <dbReference type="PROSITE" id="PS51005"/>
    </source>
</evidence>
<evidence type="ECO:0000256" key="1">
    <source>
        <dbReference type="ARBA" id="ARBA00023015"/>
    </source>
</evidence>
<dbReference type="GO" id="GO:0006355">
    <property type="term" value="P:regulation of DNA-templated transcription"/>
    <property type="evidence" value="ECO:0007669"/>
    <property type="project" value="InterPro"/>
</dbReference>
<dbReference type="PROSITE" id="PS51005">
    <property type="entry name" value="NAC"/>
    <property type="match status" value="1"/>
</dbReference>
<gene>
    <name evidence="7" type="ORF">Tsubulata_031755</name>
</gene>
<feature type="region of interest" description="Disordered" evidence="5">
    <location>
        <begin position="175"/>
        <end position="201"/>
    </location>
</feature>